<accession>A0ACC0V375</accession>
<proteinExistence type="predicted"/>
<name>A0ACC0V375_9HYPO</name>
<organism evidence="1 2">
    <name type="scientific">Trichothecium roseum</name>
    <dbReference type="NCBI Taxonomy" id="47278"/>
    <lineage>
        <taxon>Eukaryota</taxon>
        <taxon>Fungi</taxon>
        <taxon>Dikarya</taxon>
        <taxon>Ascomycota</taxon>
        <taxon>Pezizomycotina</taxon>
        <taxon>Sordariomycetes</taxon>
        <taxon>Hypocreomycetidae</taxon>
        <taxon>Hypocreales</taxon>
        <taxon>Hypocreales incertae sedis</taxon>
        <taxon>Trichothecium</taxon>
    </lineage>
</organism>
<evidence type="ECO:0000313" key="2">
    <source>
        <dbReference type="Proteomes" id="UP001163324"/>
    </source>
</evidence>
<reference evidence="1" key="1">
    <citation type="submission" date="2022-10" db="EMBL/GenBank/DDBJ databases">
        <title>Complete Genome of Trichothecium roseum strain YXFP-22015, a Plant Pathogen Isolated from Citrus.</title>
        <authorList>
            <person name="Wang Y."/>
            <person name="Zhu L."/>
        </authorList>
    </citation>
    <scope>NUCLEOTIDE SEQUENCE</scope>
    <source>
        <strain evidence="1">YXFP-22015</strain>
    </source>
</reference>
<comment type="caution">
    <text evidence="1">The sequence shown here is derived from an EMBL/GenBank/DDBJ whole genome shotgun (WGS) entry which is preliminary data.</text>
</comment>
<keyword evidence="2" id="KW-1185">Reference proteome</keyword>
<protein>
    <submittedName>
        <fullName evidence="1">Uncharacterized protein</fullName>
    </submittedName>
</protein>
<sequence>MSPAATTMTAWSAHPSGIILTGPPARPAQPQPQPQPQQPQGRKQERTTAAAAAAAASTATTTRPRSLPAQKQHEPASSARPAEATPSAPSELPTPTQSPPPTVAPAAPAAPAAEKSASILYDYIIFYRWLSPDGAYERGRVMARLVAEVMEKTAATRQLLSQTNPTVTTTTTTTNTTNTTTTATATIAPPPSPPPPPPSPPAAATRPGRHSIWLDQREIQRSAAPRDVVGKIAHTFRLVDQVIILAAPGDWARFANDDDIHRWEWELSLRSVWVLQYGLPEQGKALSGEELAAGLGAYNPRLAELARKKKVNVRVITMDNLDVVLREIAEAS</sequence>
<dbReference type="Proteomes" id="UP001163324">
    <property type="component" value="Chromosome 4"/>
</dbReference>
<evidence type="ECO:0000313" key="1">
    <source>
        <dbReference type="EMBL" id="KAI9900672.1"/>
    </source>
</evidence>
<dbReference type="EMBL" id="CM047943">
    <property type="protein sequence ID" value="KAI9900672.1"/>
    <property type="molecule type" value="Genomic_DNA"/>
</dbReference>
<gene>
    <name evidence="1" type="ORF">N3K66_004934</name>
</gene>